<gene>
    <name evidence="2" type="ORF">KKR91_15385</name>
</gene>
<dbReference type="Proteomes" id="UP000676885">
    <property type="component" value="Chromosome"/>
</dbReference>
<dbReference type="AlphaFoldDB" id="A0A975M4J3"/>
<accession>A0A975M4J3</accession>
<keyword evidence="3" id="KW-1185">Reference proteome</keyword>
<proteinExistence type="predicted"/>
<dbReference type="KEGG" id="ajg:KKR91_15385"/>
<organism evidence="2 3">
    <name type="scientific">Arthrobacter jiangjiafuii</name>
    <dbReference type="NCBI Taxonomy" id="2817475"/>
    <lineage>
        <taxon>Bacteria</taxon>
        <taxon>Bacillati</taxon>
        <taxon>Actinomycetota</taxon>
        <taxon>Actinomycetes</taxon>
        <taxon>Micrococcales</taxon>
        <taxon>Micrococcaceae</taxon>
        <taxon>Arthrobacter</taxon>
    </lineage>
</organism>
<dbReference type="EMBL" id="CP076022">
    <property type="protein sequence ID" value="QWC09820.1"/>
    <property type="molecule type" value="Genomic_DNA"/>
</dbReference>
<reference evidence="2 3" key="1">
    <citation type="submission" date="2021-05" db="EMBL/GenBank/DDBJ databases">
        <title>Novel species in genus Arthrobacter.</title>
        <authorList>
            <person name="Zhang G."/>
        </authorList>
    </citation>
    <scope>NUCLEOTIDE SEQUENCE [LARGE SCALE GENOMIC DNA]</scope>
    <source>
        <strain evidence="3">zg-ZUI227</strain>
    </source>
</reference>
<dbReference type="InterPro" id="IPR029050">
    <property type="entry name" value="Immunoprotect_excell_Ig-like"/>
</dbReference>
<name>A0A975M4J3_9MICC</name>
<dbReference type="RefSeq" id="WP_210227528.1">
    <property type="nucleotide sequence ID" value="NZ_CP076022.1"/>
</dbReference>
<evidence type="ECO:0000313" key="2">
    <source>
        <dbReference type="EMBL" id="QWC09820.1"/>
    </source>
</evidence>
<evidence type="ECO:0000256" key="1">
    <source>
        <dbReference type="ARBA" id="ARBA00022729"/>
    </source>
</evidence>
<evidence type="ECO:0000313" key="3">
    <source>
        <dbReference type="Proteomes" id="UP000676885"/>
    </source>
</evidence>
<dbReference type="Gene3D" id="2.60.40.1240">
    <property type="match status" value="1"/>
</dbReference>
<keyword evidence="1" id="KW-0732">Signal</keyword>
<sequence>MEAAPEAAAPAVGVPFTADMGGGNTARITIISAEYTASVSAQSFAPASQNGGFLLLDVLWETEEGVTSSNPLYFDAKDAEGRKGEMYMFADGQLGSGEVLPGDKSRGFVAFDMAPGAATVTVTDPLLQAAARIEVGG</sequence>
<protein>
    <submittedName>
        <fullName evidence="2">DUF4352 domain-containing protein</fullName>
    </submittedName>
</protein>